<dbReference type="PANTHER" id="PTHR12608:SF1">
    <property type="entry name" value="TRANSMEMBRANE PROTEIN 165"/>
    <property type="match status" value="1"/>
</dbReference>
<feature type="transmembrane region" description="Helical" evidence="6">
    <location>
        <begin position="207"/>
        <end position="225"/>
    </location>
</feature>
<evidence type="ECO:0000256" key="5">
    <source>
        <dbReference type="ARBA" id="ARBA00023136"/>
    </source>
</evidence>
<dbReference type="SUPFAM" id="SSF81923">
    <property type="entry name" value="Double Clp-N motif"/>
    <property type="match status" value="1"/>
</dbReference>
<name>A0AAD3SQV7_NEPGR</name>
<dbReference type="InterPro" id="IPR004176">
    <property type="entry name" value="Clp_R_N"/>
</dbReference>
<dbReference type="Pfam" id="PF02861">
    <property type="entry name" value="Clp_N"/>
    <property type="match status" value="1"/>
</dbReference>
<dbReference type="GO" id="GO:0032468">
    <property type="term" value="P:Golgi calcium ion homeostasis"/>
    <property type="evidence" value="ECO:0007669"/>
    <property type="project" value="TreeGrafter"/>
</dbReference>
<dbReference type="PANTHER" id="PTHR12608">
    <property type="entry name" value="TRANSMEMBRANE PROTEIN HTP-1 RELATED"/>
    <property type="match status" value="1"/>
</dbReference>
<comment type="similarity">
    <text evidence="2 6">Belongs to the GDT1 family.</text>
</comment>
<feature type="transmembrane region" description="Helical" evidence="6">
    <location>
        <begin position="40"/>
        <end position="59"/>
    </location>
</feature>
<accession>A0AAD3SQV7</accession>
<evidence type="ECO:0000256" key="4">
    <source>
        <dbReference type="ARBA" id="ARBA00022989"/>
    </source>
</evidence>
<dbReference type="InterPro" id="IPR036628">
    <property type="entry name" value="Clp_N_dom_sf"/>
</dbReference>
<keyword evidence="9" id="KW-1185">Reference proteome</keyword>
<dbReference type="InterPro" id="IPR001727">
    <property type="entry name" value="GDT1-like"/>
</dbReference>
<reference evidence="8" key="1">
    <citation type="submission" date="2023-05" db="EMBL/GenBank/DDBJ databases">
        <title>Nepenthes gracilis genome sequencing.</title>
        <authorList>
            <person name="Fukushima K."/>
        </authorList>
    </citation>
    <scope>NUCLEOTIDE SEQUENCE</scope>
    <source>
        <strain evidence="8">SING2019-196</strain>
    </source>
</reference>
<evidence type="ECO:0000259" key="7">
    <source>
        <dbReference type="Pfam" id="PF02861"/>
    </source>
</evidence>
<gene>
    <name evidence="8" type="ORF">Nepgr_017055</name>
</gene>
<evidence type="ECO:0000256" key="3">
    <source>
        <dbReference type="ARBA" id="ARBA00022692"/>
    </source>
</evidence>
<evidence type="ECO:0000313" key="9">
    <source>
        <dbReference type="Proteomes" id="UP001279734"/>
    </source>
</evidence>
<feature type="transmembrane region" description="Helical" evidence="6">
    <location>
        <begin position="71"/>
        <end position="89"/>
    </location>
</feature>
<dbReference type="AlphaFoldDB" id="A0AAD3SQV7"/>
<keyword evidence="4 6" id="KW-1133">Transmembrane helix</keyword>
<dbReference type="GO" id="GO:0015085">
    <property type="term" value="F:calcium ion transmembrane transporter activity"/>
    <property type="evidence" value="ECO:0007669"/>
    <property type="project" value="TreeGrafter"/>
</dbReference>
<evidence type="ECO:0000256" key="1">
    <source>
        <dbReference type="ARBA" id="ARBA00004141"/>
    </source>
</evidence>
<keyword evidence="5 6" id="KW-0472">Membrane</keyword>
<sequence>MTLSVVQGFTKSLAMTVVSEIGDKTFFAAAILAMRHPRRLVLSGCLAALIVMTILSAVVGWATPNLISRKWTHHITTLLFFGFGLWSLWDGFHEGGEAEELDEVEKKLDADWNSNSETSNKASIADDESKKKRRPFLRKLLSPIFLKAFSITFFGEWGDKSQLATIGLAADENPFGVVLGGIIGQALCTTAAVVGGKSLASQISEKIVALTGGALFIVFGIQSFLSTVDSWEEFCFVSLSSNDWVENLSLQYSSKQSNSFCILYLWQGWLHLVLPGHNYIGSEHLLLGLLREGEGEGVAACVLENLGADPSYIRAQVRTIALSFALPSNSFLA</sequence>
<evidence type="ECO:0000313" key="8">
    <source>
        <dbReference type="EMBL" id="GMH15214.1"/>
    </source>
</evidence>
<feature type="domain" description="Clp R" evidence="7">
    <location>
        <begin position="276"/>
        <end position="318"/>
    </location>
</feature>
<keyword evidence="3 6" id="KW-0812">Transmembrane</keyword>
<comment type="subcellular location">
    <subcellularLocation>
        <location evidence="1 6">Membrane</location>
        <topology evidence="1 6">Multi-pass membrane protein</topology>
    </subcellularLocation>
</comment>
<proteinExistence type="inferred from homology"/>
<dbReference type="Gene3D" id="1.10.1780.10">
    <property type="entry name" value="Clp, N-terminal domain"/>
    <property type="match status" value="1"/>
</dbReference>
<organism evidence="8 9">
    <name type="scientific">Nepenthes gracilis</name>
    <name type="common">Slender pitcher plant</name>
    <dbReference type="NCBI Taxonomy" id="150966"/>
    <lineage>
        <taxon>Eukaryota</taxon>
        <taxon>Viridiplantae</taxon>
        <taxon>Streptophyta</taxon>
        <taxon>Embryophyta</taxon>
        <taxon>Tracheophyta</taxon>
        <taxon>Spermatophyta</taxon>
        <taxon>Magnoliopsida</taxon>
        <taxon>eudicotyledons</taxon>
        <taxon>Gunneridae</taxon>
        <taxon>Pentapetalae</taxon>
        <taxon>Caryophyllales</taxon>
        <taxon>Nepenthaceae</taxon>
        <taxon>Nepenthes</taxon>
    </lineage>
</organism>
<dbReference type="Pfam" id="PF01169">
    <property type="entry name" value="GDT1"/>
    <property type="match status" value="2"/>
</dbReference>
<dbReference type="Proteomes" id="UP001279734">
    <property type="component" value="Unassembled WGS sequence"/>
</dbReference>
<dbReference type="GO" id="GO:0032472">
    <property type="term" value="P:Golgi calcium ion transport"/>
    <property type="evidence" value="ECO:0007669"/>
    <property type="project" value="TreeGrafter"/>
</dbReference>
<evidence type="ECO:0000256" key="6">
    <source>
        <dbReference type="RuleBase" id="RU365102"/>
    </source>
</evidence>
<dbReference type="GO" id="GO:0016020">
    <property type="term" value="C:membrane"/>
    <property type="evidence" value="ECO:0007669"/>
    <property type="project" value="UniProtKB-SubCell"/>
</dbReference>
<comment type="caution">
    <text evidence="8">The sequence shown here is derived from an EMBL/GenBank/DDBJ whole genome shotgun (WGS) entry which is preliminary data.</text>
</comment>
<feature type="transmembrane region" description="Helical" evidence="6">
    <location>
        <begin position="136"/>
        <end position="155"/>
    </location>
</feature>
<dbReference type="EMBL" id="BSYO01000015">
    <property type="protein sequence ID" value="GMH15214.1"/>
    <property type="molecule type" value="Genomic_DNA"/>
</dbReference>
<protein>
    <recommendedName>
        <fullName evidence="6">GDT1 family protein</fullName>
    </recommendedName>
</protein>
<feature type="transmembrane region" description="Helical" evidence="6">
    <location>
        <begin position="175"/>
        <end position="195"/>
    </location>
</feature>
<dbReference type="GO" id="GO:0005794">
    <property type="term" value="C:Golgi apparatus"/>
    <property type="evidence" value="ECO:0007669"/>
    <property type="project" value="TreeGrafter"/>
</dbReference>
<evidence type="ECO:0000256" key="2">
    <source>
        <dbReference type="ARBA" id="ARBA00009190"/>
    </source>
</evidence>
<dbReference type="GO" id="GO:0005384">
    <property type="term" value="F:manganese ion transmembrane transporter activity"/>
    <property type="evidence" value="ECO:0007669"/>
    <property type="project" value="TreeGrafter"/>
</dbReference>